<dbReference type="RefSeq" id="XP_050468196.1">
    <property type="nucleotide sequence ID" value="XM_050612254.1"/>
</dbReference>
<proteinExistence type="predicted"/>
<feature type="region of interest" description="Disordered" evidence="1">
    <location>
        <begin position="64"/>
        <end position="85"/>
    </location>
</feature>
<keyword evidence="3" id="KW-1185">Reference proteome</keyword>
<organism evidence="2 3">
    <name type="scientific">Emericella nidulans (strain FGSC A4 / ATCC 38163 / CBS 112.46 / NRRL 194 / M139)</name>
    <name type="common">Aspergillus nidulans</name>
    <dbReference type="NCBI Taxonomy" id="227321"/>
    <lineage>
        <taxon>Eukaryota</taxon>
        <taxon>Fungi</taxon>
        <taxon>Dikarya</taxon>
        <taxon>Ascomycota</taxon>
        <taxon>Pezizomycotina</taxon>
        <taxon>Eurotiomycetes</taxon>
        <taxon>Eurotiomycetidae</taxon>
        <taxon>Eurotiales</taxon>
        <taxon>Aspergillaceae</taxon>
        <taxon>Aspergillus</taxon>
        <taxon>Aspergillus subgen. Nidulantes</taxon>
    </lineage>
</organism>
<name>C8VFI2_EMENI</name>
<gene>
    <name evidence="2" type="ORF">ANIA_10726</name>
</gene>
<evidence type="ECO:0000313" key="2">
    <source>
        <dbReference type="EMBL" id="CBF81267.1"/>
    </source>
</evidence>
<dbReference type="Proteomes" id="UP000000560">
    <property type="component" value="Chromosome V"/>
</dbReference>
<dbReference type="HOGENOM" id="CLU_2512620_0_0_1"/>
<reference evidence="3" key="1">
    <citation type="journal article" date="2005" name="Nature">
        <title>Sequencing of Aspergillus nidulans and comparative analysis with A. fumigatus and A. oryzae.</title>
        <authorList>
            <person name="Galagan J.E."/>
            <person name="Calvo S.E."/>
            <person name="Cuomo C."/>
            <person name="Ma L.J."/>
            <person name="Wortman J.R."/>
            <person name="Batzoglou S."/>
            <person name="Lee S.I."/>
            <person name="Basturkmen M."/>
            <person name="Spevak C.C."/>
            <person name="Clutterbuck J."/>
            <person name="Kapitonov V."/>
            <person name="Jurka J."/>
            <person name="Scazzocchio C."/>
            <person name="Farman M."/>
            <person name="Butler J."/>
            <person name="Purcell S."/>
            <person name="Harris S."/>
            <person name="Braus G.H."/>
            <person name="Draht O."/>
            <person name="Busch S."/>
            <person name="D'Enfert C."/>
            <person name="Bouchier C."/>
            <person name="Goldman G.H."/>
            <person name="Bell-Pedersen D."/>
            <person name="Griffiths-Jones S."/>
            <person name="Doonan J.H."/>
            <person name="Yu J."/>
            <person name="Vienken K."/>
            <person name="Pain A."/>
            <person name="Freitag M."/>
            <person name="Selker E.U."/>
            <person name="Archer D.B."/>
            <person name="Penalva M.A."/>
            <person name="Oakley B.R."/>
            <person name="Momany M."/>
            <person name="Tanaka T."/>
            <person name="Kumagai T."/>
            <person name="Asai K."/>
            <person name="Machida M."/>
            <person name="Nierman W.C."/>
            <person name="Denning D.W."/>
            <person name="Caddick M."/>
            <person name="Hynes M."/>
            <person name="Paoletti M."/>
            <person name="Fischer R."/>
            <person name="Miller B."/>
            <person name="Dyer P."/>
            <person name="Sachs M.S."/>
            <person name="Osmani S.A."/>
            <person name="Birren B.W."/>
        </authorList>
    </citation>
    <scope>NUCLEOTIDE SEQUENCE [LARGE SCALE GENOMIC DNA]</scope>
    <source>
        <strain evidence="3">FGSC A4 / ATCC 38163 / CBS 112.46 / NRRL 194 / M139</strain>
    </source>
</reference>
<dbReference type="InParanoid" id="C8VFI2"/>
<dbReference type="EMBL" id="BN001305">
    <property type="protein sequence ID" value="CBF81267.1"/>
    <property type="molecule type" value="Genomic_DNA"/>
</dbReference>
<feature type="region of interest" description="Disordered" evidence="1">
    <location>
        <begin position="1"/>
        <end position="31"/>
    </location>
</feature>
<dbReference type="GeneID" id="74896566"/>
<protein>
    <submittedName>
        <fullName evidence="2">Uncharacterized protein</fullName>
    </submittedName>
</protein>
<sequence length="85" mass="9667">MIWPPETQGSPQTWRPHEPRFRRQQHNFDPAIPVPSSMLPICHQHCVDIISGQASVFLLGDSATNVQPSTRTRTKKEEPSEPPQQ</sequence>
<dbReference type="KEGG" id="ani:ANIA_10726"/>
<dbReference type="VEuPathDB" id="FungiDB:AN10726"/>
<dbReference type="AlphaFoldDB" id="C8VFI2"/>
<evidence type="ECO:0000256" key="1">
    <source>
        <dbReference type="SAM" id="MobiDB-lite"/>
    </source>
</evidence>
<accession>C8VFI2</accession>
<evidence type="ECO:0000313" key="3">
    <source>
        <dbReference type="Proteomes" id="UP000000560"/>
    </source>
</evidence>
<reference evidence="3" key="2">
    <citation type="journal article" date="2009" name="Fungal Genet. Biol.">
        <title>The 2008 update of the Aspergillus nidulans genome annotation: a community effort.</title>
        <authorList>
            <person name="Wortman J.R."/>
            <person name="Gilsenan J.M."/>
            <person name="Joardar V."/>
            <person name="Deegan J."/>
            <person name="Clutterbuck J."/>
            <person name="Andersen M.R."/>
            <person name="Archer D."/>
            <person name="Bencina M."/>
            <person name="Braus G."/>
            <person name="Coutinho P."/>
            <person name="von Dohren H."/>
            <person name="Doonan J."/>
            <person name="Driessen A.J."/>
            <person name="Durek P."/>
            <person name="Espeso E."/>
            <person name="Fekete E."/>
            <person name="Flipphi M."/>
            <person name="Estrada C.G."/>
            <person name="Geysens S."/>
            <person name="Goldman G."/>
            <person name="de Groot P.W."/>
            <person name="Hansen K."/>
            <person name="Harris S.D."/>
            <person name="Heinekamp T."/>
            <person name="Helmstaedt K."/>
            <person name="Henrissat B."/>
            <person name="Hofmann G."/>
            <person name="Homan T."/>
            <person name="Horio T."/>
            <person name="Horiuchi H."/>
            <person name="James S."/>
            <person name="Jones M."/>
            <person name="Karaffa L."/>
            <person name="Karanyi Z."/>
            <person name="Kato M."/>
            <person name="Keller N."/>
            <person name="Kelly D.E."/>
            <person name="Kiel J.A."/>
            <person name="Kim J.M."/>
            <person name="van der Klei I.J."/>
            <person name="Klis F.M."/>
            <person name="Kovalchuk A."/>
            <person name="Krasevec N."/>
            <person name="Kubicek C.P."/>
            <person name="Liu B."/>
            <person name="Maccabe A."/>
            <person name="Meyer V."/>
            <person name="Mirabito P."/>
            <person name="Miskei M."/>
            <person name="Mos M."/>
            <person name="Mullins J."/>
            <person name="Nelson D.R."/>
            <person name="Nielsen J."/>
            <person name="Oakley B.R."/>
            <person name="Osmani S.A."/>
            <person name="Pakula T."/>
            <person name="Paszewski A."/>
            <person name="Paulsen I."/>
            <person name="Pilsyk S."/>
            <person name="Pocsi I."/>
            <person name="Punt P.J."/>
            <person name="Ram A.F."/>
            <person name="Ren Q."/>
            <person name="Robellet X."/>
            <person name="Robson G."/>
            <person name="Seiboth B."/>
            <person name="van Solingen P."/>
            <person name="Specht T."/>
            <person name="Sun J."/>
            <person name="Taheri-Talesh N."/>
            <person name="Takeshita N."/>
            <person name="Ussery D."/>
            <person name="vanKuyk P.A."/>
            <person name="Visser H."/>
            <person name="van de Vondervoort P.J."/>
            <person name="de Vries R.P."/>
            <person name="Walton J."/>
            <person name="Xiang X."/>
            <person name="Xiong Y."/>
            <person name="Zeng A.P."/>
            <person name="Brandt B.W."/>
            <person name="Cornell M.J."/>
            <person name="van den Hondel C.A."/>
            <person name="Visser J."/>
            <person name="Oliver S.G."/>
            <person name="Turner G."/>
        </authorList>
    </citation>
    <scope>GENOME REANNOTATION</scope>
    <source>
        <strain evidence="3">FGSC A4 / ATCC 38163 / CBS 112.46 / NRRL 194 / M139</strain>
    </source>
</reference>